<dbReference type="Proteomes" id="UP001464378">
    <property type="component" value="Unassembled WGS sequence"/>
</dbReference>
<sequence>MADYVLAHVGINGANPEEARRAAALFGTLFGFTAKEGNSSVFAGSGIEVMKEPYKGTHGHIAIGTPDVAAAQAELEAKGFTFDPSTAKYLPDGTLNAIYLSDEICGFALHLVGRK</sequence>
<evidence type="ECO:0000313" key="1">
    <source>
        <dbReference type="EMBL" id="MEQ2443098.1"/>
    </source>
</evidence>
<dbReference type="InterPro" id="IPR029068">
    <property type="entry name" value="Glyas_Bleomycin-R_OHBP_Dase"/>
</dbReference>
<dbReference type="EMBL" id="JBBMFK010000008">
    <property type="protein sequence ID" value="MEQ2443098.1"/>
    <property type="molecule type" value="Genomic_DNA"/>
</dbReference>
<evidence type="ECO:0000313" key="2">
    <source>
        <dbReference type="Proteomes" id="UP001464378"/>
    </source>
</evidence>
<dbReference type="RefSeq" id="WP_349231423.1">
    <property type="nucleotide sequence ID" value="NZ_JBBMFK010000008.1"/>
</dbReference>
<dbReference type="Gene3D" id="3.10.180.10">
    <property type="entry name" value="2,3-Dihydroxybiphenyl 1,2-Dioxygenase, domain 1"/>
    <property type="match status" value="1"/>
</dbReference>
<reference evidence="1 2" key="1">
    <citation type="submission" date="2024-03" db="EMBL/GenBank/DDBJ databases">
        <title>Human intestinal bacterial collection.</title>
        <authorList>
            <person name="Pauvert C."/>
            <person name="Hitch T.C.A."/>
            <person name="Clavel T."/>
        </authorList>
    </citation>
    <scope>NUCLEOTIDE SEQUENCE [LARGE SCALE GENOMIC DNA]</scope>
    <source>
        <strain evidence="1 2">CLA-AP-H29</strain>
    </source>
</reference>
<gene>
    <name evidence="1" type="ORF">WMO64_06410</name>
</gene>
<proteinExistence type="predicted"/>
<organism evidence="1 2">
    <name type="scientific">Pseudoflavonifractor intestinihominis</name>
    <dbReference type="NCBI Taxonomy" id="3133171"/>
    <lineage>
        <taxon>Bacteria</taxon>
        <taxon>Bacillati</taxon>
        <taxon>Bacillota</taxon>
        <taxon>Clostridia</taxon>
        <taxon>Eubacteriales</taxon>
        <taxon>Oscillospiraceae</taxon>
        <taxon>Pseudoflavonifractor</taxon>
    </lineage>
</organism>
<dbReference type="SUPFAM" id="SSF54593">
    <property type="entry name" value="Glyoxalase/Bleomycin resistance protein/Dihydroxybiphenyl dioxygenase"/>
    <property type="match status" value="1"/>
</dbReference>
<keyword evidence="2" id="KW-1185">Reference proteome</keyword>
<name>A0ABV1EAP6_9FIRM</name>
<dbReference type="CDD" id="cd06587">
    <property type="entry name" value="VOC"/>
    <property type="match status" value="1"/>
</dbReference>
<protein>
    <submittedName>
        <fullName evidence="1">VOC family protein</fullName>
    </submittedName>
</protein>
<accession>A0ABV1EAP6</accession>
<comment type="caution">
    <text evidence="1">The sequence shown here is derived from an EMBL/GenBank/DDBJ whole genome shotgun (WGS) entry which is preliminary data.</text>
</comment>